<dbReference type="Proteomes" id="UP000242188">
    <property type="component" value="Unassembled WGS sequence"/>
</dbReference>
<organism evidence="5 6">
    <name type="scientific">Mizuhopecten yessoensis</name>
    <name type="common">Japanese scallop</name>
    <name type="synonym">Patinopecten yessoensis</name>
    <dbReference type="NCBI Taxonomy" id="6573"/>
    <lineage>
        <taxon>Eukaryota</taxon>
        <taxon>Metazoa</taxon>
        <taxon>Spiralia</taxon>
        <taxon>Lophotrochozoa</taxon>
        <taxon>Mollusca</taxon>
        <taxon>Bivalvia</taxon>
        <taxon>Autobranchia</taxon>
        <taxon>Pteriomorphia</taxon>
        <taxon>Pectinida</taxon>
        <taxon>Pectinoidea</taxon>
        <taxon>Pectinidae</taxon>
        <taxon>Mizuhopecten</taxon>
    </lineage>
</organism>
<dbReference type="SUPFAM" id="SSF53335">
    <property type="entry name" value="S-adenosyl-L-methionine-dependent methyltransferases"/>
    <property type="match status" value="1"/>
</dbReference>
<protein>
    <submittedName>
        <fullName evidence="5">Nicotinamide N-methyltransferase</fullName>
    </submittedName>
</protein>
<keyword evidence="6" id="KW-1185">Reference proteome</keyword>
<dbReference type="GO" id="GO:0008170">
    <property type="term" value="F:N-methyltransferase activity"/>
    <property type="evidence" value="ECO:0007669"/>
    <property type="project" value="TreeGrafter"/>
</dbReference>
<evidence type="ECO:0000256" key="3">
    <source>
        <dbReference type="ARBA" id="ARBA00022679"/>
    </source>
</evidence>
<comment type="caution">
    <text evidence="5">The sequence shown here is derived from an EMBL/GenBank/DDBJ whole genome shotgun (WGS) entry which is preliminary data.</text>
</comment>
<evidence type="ECO:0000256" key="2">
    <source>
        <dbReference type="ARBA" id="ARBA00022603"/>
    </source>
</evidence>
<keyword evidence="2 5" id="KW-0489">Methyltransferase</keyword>
<dbReference type="InterPro" id="IPR029063">
    <property type="entry name" value="SAM-dependent_MTases_sf"/>
</dbReference>
<name>A0A210PDX0_MIZYE</name>
<dbReference type="EMBL" id="NEDP02076751">
    <property type="protein sequence ID" value="OWF34651.1"/>
    <property type="molecule type" value="Genomic_DNA"/>
</dbReference>
<dbReference type="STRING" id="6573.A0A210PDX0"/>
<dbReference type="PANTHER" id="PTHR10867">
    <property type="entry name" value="NNMT/PNMT/TEMT FAMILY MEMBER"/>
    <property type="match status" value="1"/>
</dbReference>
<keyword evidence="4" id="KW-0949">S-adenosyl-L-methionine</keyword>
<evidence type="ECO:0000313" key="6">
    <source>
        <dbReference type="Proteomes" id="UP000242188"/>
    </source>
</evidence>
<sequence>MEDLTETRDYANFDPYWYVEHFNATDEALIIMQTDLDNLHKIFTEYNIGGKRLLDVGTGPTIHSVISASRHVDEIFLSDYAPQNLEYLRKWLKKDISEPTKIIDYVISLEGCKMTAEERGNQVREKVRGILPIDVTSETPLGSAYDGGKFDVIISSYCIEAAVLDVTGYRRCIEHVSSLLNKGGVLINIGDLEGEYSQVGAYKFQGVSINKQEVQSAMAQAGYTIKLYSEFPVTVEEARYTDTNGYYIVVATK</sequence>
<dbReference type="GO" id="GO:0032259">
    <property type="term" value="P:methylation"/>
    <property type="evidence" value="ECO:0007669"/>
    <property type="project" value="UniProtKB-KW"/>
</dbReference>
<dbReference type="PROSITE" id="PS51681">
    <property type="entry name" value="SAM_MT_NNMT_PNMT_TEMT"/>
    <property type="match status" value="1"/>
</dbReference>
<dbReference type="OrthoDB" id="10050085at2759"/>
<dbReference type="Pfam" id="PF01234">
    <property type="entry name" value="NNMT_PNMT_TEMT"/>
    <property type="match status" value="1"/>
</dbReference>
<reference evidence="5 6" key="1">
    <citation type="journal article" date="2017" name="Nat. Ecol. Evol.">
        <title>Scallop genome provides insights into evolution of bilaterian karyotype and development.</title>
        <authorList>
            <person name="Wang S."/>
            <person name="Zhang J."/>
            <person name="Jiao W."/>
            <person name="Li J."/>
            <person name="Xun X."/>
            <person name="Sun Y."/>
            <person name="Guo X."/>
            <person name="Huan P."/>
            <person name="Dong B."/>
            <person name="Zhang L."/>
            <person name="Hu X."/>
            <person name="Sun X."/>
            <person name="Wang J."/>
            <person name="Zhao C."/>
            <person name="Wang Y."/>
            <person name="Wang D."/>
            <person name="Huang X."/>
            <person name="Wang R."/>
            <person name="Lv J."/>
            <person name="Li Y."/>
            <person name="Zhang Z."/>
            <person name="Liu B."/>
            <person name="Lu W."/>
            <person name="Hui Y."/>
            <person name="Liang J."/>
            <person name="Zhou Z."/>
            <person name="Hou R."/>
            <person name="Li X."/>
            <person name="Liu Y."/>
            <person name="Li H."/>
            <person name="Ning X."/>
            <person name="Lin Y."/>
            <person name="Zhao L."/>
            <person name="Xing Q."/>
            <person name="Dou J."/>
            <person name="Li Y."/>
            <person name="Mao J."/>
            <person name="Guo H."/>
            <person name="Dou H."/>
            <person name="Li T."/>
            <person name="Mu C."/>
            <person name="Jiang W."/>
            <person name="Fu Q."/>
            <person name="Fu X."/>
            <person name="Miao Y."/>
            <person name="Liu J."/>
            <person name="Yu Q."/>
            <person name="Li R."/>
            <person name="Liao H."/>
            <person name="Li X."/>
            <person name="Kong Y."/>
            <person name="Jiang Z."/>
            <person name="Chourrout D."/>
            <person name="Li R."/>
            <person name="Bao Z."/>
        </authorList>
    </citation>
    <scope>NUCLEOTIDE SEQUENCE [LARGE SCALE GENOMIC DNA]</scope>
    <source>
        <strain evidence="5 6">PY_sf001</strain>
    </source>
</reference>
<evidence type="ECO:0000256" key="4">
    <source>
        <dbReference type="ARBA" id="ARBA00022691"/>
    </source>
</evidence>
<evidence type="ECO:0000313" key="5">
    <source>
        <dbReference type="EMBL" id="OWF34651.1"/>
    </source>
</evidence>
<gene>
    <name evidence="5" type="ORF">KP79_PYT11420</name>
</gene>
<comment type="similarity">
    <text evidence="1">Belongs to the class I-like SAM-binding methyltransferase superfamily. NNMT/PNMT/TEMT family.</text>
</comment>
<dbReference type="PANTHER" id="PTHR10867:SF17">
    <property type="entry name" value="NICOTINAMIDE N-METHYLTRANSFERASE"/>
    <property type="match status" value="1"/>
</dbReference>
<dbReference type="Gene3D" id="3.40.50.150">
    <property type="entry name" value="Vaccinia Virus protein VP39"/>
    <property type="match status" value="1"/>
</dbReference>
<keyword evidence="3 5" id="KW-0808">Transferase</keyword>
<evidence type="ECO:0000256" key="1">
    <source>
        <dbReference type="ARBA" id="ARBA00007996"/>
    </source>
</evidence>
<dbReference type="AlphaFoldDB" id="A0A210PDX0"/>
<proteinExistence type="inferred from homology"/>
<accession>A0A210PDX0</accession>
<dbReference type="GO" id="GO:0005829">
    <property type="term" value="C:cytosol"/>
    <property type="evidence" value="ECO:0007669"/>
    <property type="project" value="TreeGrafter"/>
</dbReference>
<dbReference type="InterPro" id="IPR000940">
    <property type="entry name" value="NNMT_TEMT_trans"/>
</dbReference>